<organism evidence="3 4">
    <name type="scientific">Dokdonella fugitiva</name>
    <dbReference type="NCBI Taxonomy" id="328517"/>
    <lineage>
        <taxon>Bacteria</taxon>
        <taxon>Pseudomonadati</taxon>
        <taxon>Pseudomonadota</taxon>
        <taxon>Gammaproteobacteria</taxon>
        <taxon>Lysobacterales</taxon>
        <taxon>Rhodanobacteraceae</taxon>
        <taxon>Dokdonella</taxon>
    </lineage>
</organism>
<dbReference type="RefSeq" id="WP_241988023.1">
    <property type="nucleotide sequence ID" value="NZ_SLWQ01000003.1"/>
</dbReference>
<keyword evidence="2" id="KW-1133">Transmembrane helix</keyword>
<evidence type="ECO:0000313" key="3">
    <source>
        <dbReference type="EMBL" id="TCO41302.1"/>
    </source>
</evidence>
<evidence type="ECO:0000256" key="2">
    <source>
        <dbReference type="SAM" id="Phobius"/>
    </source>
</evidence>
<name>A0A4R2IB04_9GAMM</name>
<dbReference type="NCBIfam" id="TIGR03007">
    <property type="entry name" value="pepcterm_ChnLen"/>
    <property type="match status" value="1"/>
</dbReference>
<keyword evidence="2" id="KW-0472">Membrane</keyword>
<dbReference type="PANTHER" id="PTHR32309">
    <property type="entry name" value="TYROSINE-PROTEIN KINASE"/>
    <property type="match status" value="1"/>
</dbReference>
<feature type="transmembrane region" description="Helical" evidence="2">
    <location>
        <begin position="488"/>
        <end position="511"/>
    </location>
</feature>
<dbReference type="PANTHER" id="PTHR32309:SF13">
    <property type="entry name" value="FERRIC ENTEROBACTIN TRANSPORT PROTEIN FEPE"/>
    <property type="match status" value="1"/>
</dbReference>
<keyword evidence="2" id="KW-0812">Transmembrane</keyword>
<comment type="caution">
    <text evidence="3">The sequence shown here is derived from an EMBL/GenBank/DDBJ whole genome shotgun (WGS) entry which is preliminary data.</text>
</comment>
<evidence type="ECO:0000313" key="4">
    <source>
        <dbReference type="Proteomes" id="UP000294862"/>
    </source>
</evidence>
<evidence type="ECO:0000256" key="1">
    <source>
        <dbReference type="SAM" id="Coils"/>
    </source>
</evidence>
<dbReference type="EMBL" id="SLWQ01000003">
    <property type="protein sequence ID" value="TCO41302.1"/>
    <property type="molecule type" value="Genomic_DNA"/>
</dbReference>
<protein>
    <submittedName>
        <fullName evidence="3">Polysaccharide chain length determinant protein (PEP-CTERM system associated)</fullName>
    </submittedName>
</protein>
<sequence>MANAMVPMGELVPVLLTEARRRKLTLGTMFAVIAIAALVIGVSLPRKYESSTTILVQESNIVTGLMEGRAVATGVADRAAIAREVIFSRKVMTEILAAGGWLDRHPSAIEQDRMIEAITDRTKITSPRDNLIQITYADSLPERSFHVTQRLAELFIQESLAAKERESRNAFEFIDGQVQAYHKKLTDAEDKLKTYREANVDARPGGEADSNSRIAQLRSQIEQARLELMEQRSRESALVSQVSGESEITAVQTRASTYRVQLAELQNQLDRLLLTYTDDYPDVVRIRHQIQDIQDALKRDEQQRALAPRTNKGPSSVDDSIQYNPLYQELRSKLNEARRNGSAIASRLSVTEGMLEAELERSKRIANSENALSELTRDYEVNRDIYQDLLKRRENARVSMDLDAKQQGLTFRIQEPAVMPVRPSGLRLMHFAIAGLLLGILLPLGLLFGYARFDPRVRSAAQIERMAGVPVLATIPAYPTPGDRRRNALHGTVLIVIIIGVLLTYAAMYWIRLEVMR</sequence>
<accession>A0A4R2IB04</accession>
<dbReference type="AlphaFoldDB" id="A0A4R2IB04"/>
<feature type="coiled-coil region" evidence="1">
    <location>
        <begin position="178"/>
        <end position="303"/>
    </location>
</feature>
<keyword evidence="4" id="KW-1185">Reference proteome</keyword>
<dbReference type="Proteomes" id="UP000294862">
    <property type="component" value="Unassembled WGS sequence"/>
</dbReference>
<feature type="transmembrane region" description="Helical" evidence="2">
    <location>
        <begin position="24"/>
        <end position="44"/>
    </location>
</feature>
<feature type="transmembrane region" description="Helical" evidence="2">
    <location>
        <begin position="428"/>
        <end position="451"/>
    </location>
</feature>
<proteinExistence type="predicted"/>
<dbReference type="InterPro" id="IPR014345">
    <property type="entry name" value="XrtA_polysacc_chain"/>
</dbReference>
<reference evidence="3 4" key="1">
    <citation type="journal article" date="2015" name="Stand. Genomic Sci.">
        <title>Genomic Encyclopedia of Bacterial and Archaeal Type Strains, Phase III: the genomes of soil and plant-associated and newly described type strains.</title>
        <authorList>
            <person name="Whitman W.B."/>
            <person name="Woyke T."/>
            <person name="Klenk H.P."/>
            <person name="Zhou Y."/>
            <person name="Lilburn T.G."/>
            <person name="Beck B.J."/>
            <person name="De Vos P."/>
            <person name="Vandamme P."/>
            <person name="Eisen J.A."/>
            <person name="Garrity G."/>
            <person name="Hugenholtz P."/>
            <person name="Kyrpides N.C."/>
        </authorList>
    </citation>
    <scope>NUCLEOTIDE SEQUENCE [LARGE SCALE GENOMIC DNA]</scope>
    <source>
        <strain evidence="3 4">A3</strain>
    </source>
</reference>
<keyword evidence="1" id="KW-0175">Coiled coil</keyword>
<dbReference type="GO" id="GO:0005886">
    <property type="term" value="C:plasma membrane"/>
    <property type="evidence" value="ECO:0007669"/>
    <property type="project" value="TreeGrafter"/>
</dbReference>
<gene>
    <name evidence="3" type="ORF">EV148_103222</name>
</gene>
<dbReference type="GO" id="GO:0004713">
    <property type="term" value="F:protein tyrosine kinase activity"/>
    <property type="evidence" value="ECO:0007669"/>
    <property type="project" value="TreeGrafter"/>
</dbReference>
<dbReference type="InterPro" id="IPR050445">
    <property type="entry name" value="Bact_polysacc_biosynth/exp"/>
</dbReference>